<dbReference type="EMBL" id="JAGSGD010000001">
    <property type="protein sequence ID" value="MBR7621210.1"/>
    <property type="molecule type" value="Genomic_DNA"/>
</dbReference>
<gene>
    <name evidence="3" type="ORF">JKL49_17585</name>
</gene>
<evidence type="ECO:0000313" key="3">
    <source>
        <dbReference type="EMBL" id="MBR7621210.1"/>
    </source>
</evidence>
<keyword evidence="4" id="KW-1185">Reference proteome</keyword>
<dbReference type="AlphaFoldDB" id="A0A941HY94"/>
<dbReference type="InterPro" id="IPR052755">
    <property type="entry name" value="Lysozyme_Inhibitor_LprI"/>
</dbReference>
<dbReference type="PANTHER" id="PTHR37549:SF1">
    <property type="entry name" value="LIPOPROTEIN LPRI"/>
    <property type="match status" value="1"/>
</dbReference>
<evidence type="ECO:0000313" key="4">
    <source>
        <dbReference type="Proteomes" id="UP000622580"/>
    </source>
</evidence>
<organism evidence="3 4">
    <name type="scientific">Phenylobacterium glaciei</name>
    <dbReference type="NCBI Taxonomy" id="2803784"/>
    <lineage>
        <taxon>Bacteria</taxon>
        <taxon>Pseudomonadati</taxon>
        <taxon>Pseudomonadota</taxon>
        <taxon>Alphaproteobacteria</taxon>
        <taxon>Caulobacterales</taxon>
        <taxon>Caulobacteraceae</taxon>
        <taxon>Phenylobacterium</taxon>
    </lineage>
</organism>
<dbReference type="Proteomes" id="UP000622580">
    <property type="component" value="Unassembled WGS sequence"/>
</dbReference>
<keyword evidence="1" id="KW-0732">Signal</keyword>
<evidence type="ECO:0000256" key="1">
    <source>
        <dbReference type="SAM" id="SignalP"/>
    </source>
</evidence>
<feature type="domain" description="Lysozyme inhibitor LprI-like N-terminal" evidence="2">
    <location>
        <begin position="26"/>
        <end position="101"/>
    </location>
</feature>
<dbReference type="GO" id="GO:0005576">
    <property type="term" value="C:extracellular region"/>
    <property type="evidence" value="ECO:0007669"/>
    <property type="project" value="TreeGrafter"/>
</dbReference>
<comment type="caution">
    <text evidence="3">The sequence shown here is derived from an EMBL/GenBank/DDBJ whole genome shotgun (WGS) entry which is preliminary data.</text>
</comment>
<protein>
    <recommendedName>
        <fullName evidence="2">Lysozyme inhibitor LprI-like N-terminal domain-containing protein</fullName>
    </recommendedName>
</protein>
<evidence type="ECO:0000259" key="2">
    <source>
        <dbReference type="Pfam" id="PF07007"/>
    </source>
</evidence>
<dbReference type="Pfam" id="PF07007">
    <property type="entry name" value="LprI"/>
    <property type="match status" value="1"/>
</dbReference>
<reference evidence="3" key="1">
    <citation type="submission" date="2021-04" db="EMBL/GenBank/DDBJ databases">
        <title>Draft genome assembly of strain Phenylobacterium sp. 20VBR1 using MiniION and Illumina platforms.</title>
        <authorList>
            <person name="Thomas F.A."/>
            <person name="Krishnan K.P."/>
            <person name="Sinha R.K."/>
        </authorList>
    </citation>
    <scope>NUCLEOTIDE SEQUENCE</scope>
    <source>
        <strain evidence="3">20VBR1</strain>
    </source>
</reference>
<proteinExistence type="predicted"/>
<dbReference type="PANTHER" id="PTHR37549">
    <property type="entry name" value="LIPOPROTEIN LPRI"/>
    <property type="match status" value="1"/>
</dbReference>
<sequence>MRQRLAVLTLAAALLGTGAQAASFNCARARSPDEKAICGSLTLNDQDVRLAQLYDITRHLVAMGGRGAIQDDQQAWLQSRRACGANRACLTKSYSRRIGELNKVLDHVYSQGPF</sequence>
<dbReference type="InterPro" id="IPR009739">
    <property type="entry name" value="LprI-like_N"/>
</dbReference>
<accession>A0A941HY94</accession>
<feature type="signal peptide" evidence="1">
    <location>
        <begin position="1"/>
        <end position="21"/>
    </location>
</feature>
<dbReference type="RefSeq" id="WP_215342199.1">
    <property type="nucleotide sequence ID" value="NZ_JAGSGD010000001.1"/>
</dbReference>
<feature type="chain" id="PRO_5037255785" description="Lysozyme inhibitor LprI-like N-terminal domain-containing protein" evidence="1">
    <location>
        <begin position="22"/>
        <end position="114"/>
    </location>
</feature>
<name>A0A941HY94_9CAUL</name>